<accession>A0A1Y5F1K4</accession>
<comment type="caution">
    <text evidence="6">The sequence shown here is derived from an EMBL/GenBank/DDBJ whole genome shotgun (WGS) entry which is preliminary data.</text>
</comment>
<feature type="domain" description="Solute-binding protein family 5" evidence="5">
    <location>
        <begin position="90"/>
        <end position="417"/>
    </location>
</feature>
<protein>
    <recommendedName>
        <fullName evidence="5">Solute-binding protein family 5 domain-containing protein</fullName>
    </recommendedName>
</protein>
<evidence type="ECO:0000256" key="2">
    <source>
        <dbReference type="ARBA" id="ARBA00022448"/>
    </source>
</evidence>
<comment type="similarity">
    <text evidence="1">Belongs to the bacterial solute-binding protein 5 family.</text>
</comment>
<gene>
    <name evidence="6" type="ORF">A9Q84_21155</name>
</gene>
<dbReference type="Gene3D" id="3.40.190.10">
    <property type="entry name" value="Periplasmic binding protein-like II"/>
    <property type="match status" value="1"/>
</dbReference>
<dbReference type="PIRSF" id="PIRSF002741">
    <property type="entry name" value="MppA"/>
    <property type="match status" value="1"/>
</dbReference>
<feature type="chain" id="PRO_5013051334" description="Solute-binding protein family 5 domain-containing protein" evidence="4">
    <location>
        <begin position="25"/>
        <end position="515"/>
    </location>
</feature>
<organism evidence="6 7">
    <name type="scientific">Halobacteriovorax marinus</name>
    <dbReference type="NCBI Taxonomy" id="97084"/>
    <lineage>
        <taxon>Bacteria</taxon>
        <taxon>Pseudomonadati</taxon>
        <taxon>Bdellovibrionota</taxon>
        <taxon>Bacteriovoracia</taxon>
        <taxon>Bacteriovoracales</taxon>
        <taxon>Halobacteriovoraceae</taxon>
        <taxon>Halobacteriovorax</taxon>
    </lineage>
</organism>
<dbReference type="GO" id="GO:0030288">
    <property type="term" value="C:outer membrane-bounded periplasmic space"/>
    <property type="evidence" value="ECO:0007669"/>
    <property type="project" value="UniProtKB-ARBA"/>
</dbReference>
<feature type="signal peptide" evidence="4">
    <location>
        <begin position="1"/>
        <end position="24"/>
    </location>
</feature>
<dbReference type="GO" id="GO:1904680">
    <property type="term" value="F:peptide transmembrane transporter activity"/>
    <property type="evidence" value="ECO:0007669"/>
    <property type="project" value="TreeGrafter"/>
</dbReference>
<dbReference type="InterPro" id="IPR039424">
    <property type="entry name" value="SBP_5"/>
</dbReference>
<dbReference type="PANTHER" id="PTHR30290:SF9">
    <property type="entry name" value="OLIGOPEPTIDE-BINDING PROTEIN APPA"/>
    <property type="match status" value="1"/>
</dbReference>
<keyword evidence="3 4" id="KW-0732">Signal</keyword>
<dbReference type="InterPro" id="IPR000914">
    <property type="entry name" value="SBP_5_dom"/>
</dbReference>
<dbReference type="Gene3D" id="3.10.105.10">
    <property type="entry name" value="Dipeptide-binding Protein, Domain 3"/>
    <property type="match status" value="1"/>
</dbReference>
<dbReference type="InterPro" id="IPR030678">
    <property type="entry name" value="Peptide/Ni-bd"/>
</dbReference>
<dbReference type="GO" id="GO:0015833">
    <property type="term" value="P:peptide transport"/>
    <property type="evidence" value="ECO:0007669"/>
    <property type="project" value="TreeGrafter"/>
</dbReference>
<keyword evidence="2" id="KW-0813">Transport</keyword>
<name>A0A1Y5F1K4_9BACT</name>
<dbReference type="GO" id="GO:0043190">
    <property type="term" value="C:ATP-binding cassette (ABC) transporter complex"/>
    <property type="evidence" value="ECO:0007669"/>
    <property type="project" value="InterPro"/>
</dbReference>
<evidence type="ECO:0000313" key="6">
    <source>
        <dbReference type="EMBL" id="OUR93014.1"/>
    </source>
</evidence>
<dbReference type="AlphaFoldDB" id="A0A1Y5F1K4"/>
<reference evidence="7" key="1">
    <citation type="journal article" date="2017" name="Proc. Natl. Acad. Sci. U.S.A.">
        <title>Simulation of Deepwater Horizon oil plume reveals substrate specialization within a complex community of hydrocarbon-degraders.</title>
        <authorList>
            <person name="Hu P."/>
            <person name="Dubinsky E.A."/>
            <person name="Probst A.J."/>
            <person name="Wang J."/>
            <person name="Sieber C.M.K."/>
            <person name="Tom L.M."/>
            <person name="Gardinali P."/>
            <person name="Banfield J.F."/>
            <person name="Atlas R.M."/>
            <person name="Andersen G.L."/>
        </authorList>
    </citation>
    <scope>NUCLEOTIDE SEQUENCE [LARGE SCALE GENOMIC DNA]</scope>
</reference>
<dbReference type="CDD" id="cd00995">
    <property type="entry name" value="PBP2_NikA_DppA_OppA_like"/>
    <property type="match status" value="1"/>
</dbReference>
<proteinExistence type="inferred from homology"/>
<evidence type="ECO:0000256" key="3">
    <source>
        <dbReference type="ARBA" id="ARBA00022729"/>
    </source>
</evidence>
<evidence type="ECO:0000313" key="7">
    <source>
        <dbReference type="Proteomes" id="UP000196531"/>
    </source>
</evidence>
<dbReference type="SUPFAM" id="SSF53850">
    <property type="entry name" value="Periplasmic binding protein-like II"/>
    <property type="match status" value="1"/>
</dbReference>
<dbReference type="EMBL" id="MAAO01000016">
    <property type="protein sequence ID" value="OUR93014.1"/>
    <property type="molecule type" value="Genomic_DNA"/>
</dbReference>
<evidence type="ECO:0000256" key="4">
    <source>
        <dbReference type="SAM" id="SignalP"/>
    </source>
</evidence>
<sequence>MQFKLLIKITLLVFLGSMAIGSNAAIENKVRLAISSSPANLSPFYGTDGNSQNINRLVHLTLTDFSKKMTFYCRFCETFSERMEGAKHILSFKLKKNINFWDGSKVTAKDVYNSWKYFTDTKVIKSVFRFGLGKIKDVKIINDYNVELVYEKFDPDNLSDLALLKIVKINKKDIVANIPYSSIIGAGPYKYKIVDELEVTLESRDGKRPELVFKVVKDETTLALKLINKEIDLSLANISPRKYHWLKNNRPDLSFHEMEGTIFNYMGINHKNKYLKIKKIRKALSLLIPREKLLKHKLKSTATPSSSMFSKAFTKMYIGPKIDSYDPDLSEKLFKESGFSKDKKGKLVIDGKPFKLTWRVSNNKNAIEMVETIKKYFERAGIEVEVSVQEWGIYYRNIKQGKFDIMMGRWMGFTGPSMLKYVFHSESVPPKGANRGYFVNKEFDKLIDLATTETNEEKRNNYYKKALEISNEEYSYINLWHPNIIWIGRKCLQGVDVQPNGSFLPLLNLVDNCGK</sequence>
<dbReference type="PANTHER" id="PTHR30290">
    <property type="entry name" value="PERIPLASMIC BINDING COMPONENT OF ABC TRANSPORTER"/>
    <property type="match status" value="1"/>
</dbReference>
<dbReference type="Pfam" id="PF00496">
    <property type="entry name" value="SBP_bac_5"/>
    <property type="match status" value="1"/>
</dbReference>
<evidence type="ECO:0000256" key="1">
    <source>
        <dbReference type="ARBA" id="ARBA00005695"/>
    </source>
</evidence>
<dbReference type="Proteomes" id="UP000196531">
    <property type="component" value="Unassembled WGS sequence"/>
</dbReference>
<dbReference type="Gene3D" id="3.90.76.10">
    <property type="entry name" value="Dipeptide-binding Protein, Domain 1"/>
    <property type="match status" value="1"/>
</dbReference>
<evidence type="ECO:0000259" key="5">
    <source>
        <dbReference type="Pfam" id="PF00496"/>
    </source>
</evidence>